<feature type="signal peptide" evidence="1">
    <location>
        <begin position="1"/>
        <end position="19"/>
    </location>
</feature>
<dbReference type="EMBL" id="ML732262">
    <property type="protein sequence ID" value="KAB8071829.1"/>
    <property type="molecule type" value="Genomic_DNA"/>
</dbReference>
<proteinExistence type="predicted"/>
<reference evidence="2 3" key="1">
    <citation type="submission" date="2019-04" db="EMBL/GenBank/DDBJ databases">
        <title>Friends and foes A comparative genomics study of 23 Aspergillus species from section Flavi.</title>
        <authorList>
            <consortium name="DOE Joint Genome Institute"/>
            <person name="Kjaerbolling I."/>
            <person name="Vesth T."/>
            <person name="Frisvad J.C."/>
            <person name="Nybo J.L."/>
            <person name="Theobald S."/>
            <person name="Kildgaard S."/>
            <person name="Isbrandt T."/>
            <person name="Kuo A."/>
            <person name="Sato A."/>
            <person name="Lyhne E.K."/>
            <person name="Kogle M.E."/>
            <person name="Wiebenga A."/>
            <person name="Kun R.S."/>
            <person name="Lubbers R.J."/>
            <person name="Makela M.R."/>
            <person name="Barry K."/>
            <person name="Chovatia M."/>
            <person name="Clum A."/>
            <person name="Daum C."/>
            <person name="Haridas S."/>
            <person name="He G."/>
            <person name="LaButti K."/>
            <person name="Lipzen A."/>
            <person name="Mondo S."/>
            <person name="Riley R."/>
            <person name="Salamov A."/>
            <person name="Simmons B.A."/>
            <person name="Magnuson J.K."/>
            <person name="Henrissat B."/>
            <person name="Mortensen U.H."/>
            <person name="Larsen T.O."/>
            <person name="Devries R.P."/>
            <person name="Grigoriev I.V."/>
            <person name="Machida M."/>
            <person name="Baker S.E."/>
            <person name="Andersen M.R."/>
        </authorList>
    </citation>
    <scope>NUCLEOTIDE SEQUENCE [LARGE SCALE GENOMIC DNA]</scope>
    <source>
        <strain evidence="2 3">CBS 151.66</strain>
    </source>
</reference>
<evidence type="ECO:0000313" key="3">
    <source>
        <dbReference type="Proteomes" id="UP000326565"/>
    </source>
</evidence>
<dbReference type="Proteomes" id="UP000326565">
    <property type="component" value="Unassembled WGS sequence"/>
</dbReference>
<name>A0A5N5WU36_9EURO</name>
<protein>
    <submittedName>
        <fullName evidence="2">Uncharacterized protein</fullName>
    </submittedName>
</protein>
<sequence length="129" mass="14095">MKPTSVLVALFSLVSVAVADKTCTPSFDYCASELTIKKGFTENDLKTVLKGTEFEKEDLKDILFHCKNPGDVGHPKATFLSRPSAPGFLILDSHLRALRASEIGNQSDLSDLRDFVKATYQNKTMGLAA</sequence>
<organism evidence="2 3">
    <name type="scientific">Aspergillus leporis</name>
    <dbReference type="NCBI Taxonomy" id="41062"/>
    <lineage>
        <taxon>Eukaryota</taxon>
        <taxon>Fungi</taxon>
        <taxon>Dikarya</taxon>
        <taxon>Ascomycota</taxon>
        <taxon>Pezizomycotina</taxon>
        <taxon>Eurotiomycetes</taxon>
        <taxon>Eurotiomycetidae</taxon>
        <taxon>Eurotiales</taxon>
        <taxon>Aspergillaceae</taxon>
        <taxon>Aspergillus</taxon>
        <taxon>Aspergillus subgen. Circumdati</taxon>
    </lineage>
</organism>
<dbReference type="AlphaFoldDB" id="A0A5N5WU36"/>
<keyword evidence="3" id="KW-1185">Reference proteome</keyword>
<accession>A0A5N5WU36</accession>
<evidence type="ECO:0000313" key="2">
    <source>
        <dbReference type="EMBL" id="KAB8071829.1"/>
    </source>
</evidence>
<gene>
    <name evidence="2" type="ORF">BDV29DRAFT_159100</name>
</gene>
<keyword evidence="1" id="KW-0732">Signal</keyword>
<evidence type="ECO:0000256" key="1">
    <source>
        <dbReference type="SAM" id="SignalP"/>
    </source>
</evidence>
<feature type="chain" id="PRO_5024909593" evidence="1">
    <location>
        <begin position="20"/>
        <end position="129"/>
    </location>
</feature>
<dbReference type="OrthoDB" id="4440815at2759"/>